<keyword evidence="7" id="KW-0539">Nucleus</keyword>
<feature type="region of interest" description="Disordered" evidence="8">
    <location>
        <begin position="159"/>
        <end position="185"/>
    </location>
</feature>
<dbReference type="InterPro" id="IPR033389">
    <property type="entry name" value="AUX/IAA_dom"/>
</dbReference>
<feature type="domain" description="PB1" evidence="9">
    <location>
        <begin position="202"/>
        <end position="300"/>
    </location>
</feature>
<protein>
    <recommendedName>
        <fullName evidence="7">Auxin-responsive protein</fullName>
    </recommendedName>
</protein>
<dbReference type="Pfam" id="PF02309">
    <property type="entry name" value="AUX_IAA"/>
    <property type="match status" value="1"/>
</dbReference>
<evidence type="ECO:0000256" key="2">
    <source>
        <dbReference type="ARBA" id="ARBA00006728"/>
    </source>
</evidence>
<evidence type="ECO:0000256" key="3">
    <source>
        <dbReference type="ARBA" id="ARBA00022491"/>
    </source>
</evidence>
<dbReference type="GO" id="GO:0009734">
    <property type="term" value="P:auxin-activated signaling pathway"/>
    <property type="evidence" value="ECO:0007669"/>
    <property type="project" value="UniProtKB-UniRule"/>
</dbReference>
<evidence type="ECO:0000256" key="5">
    <source>
        <dbReference type="ARBA" id="ARBA00023163"/>
    </source>
</evidence>
<evidence type="ECO:0000256" key="1">
    <source>
        <dbReference type="ARBA" id="ARBA00004123"/>
    </source>
</evidence>
<dbReference type="Gene3D" id="3.10.20.90">
    <property type="entry name" value="Phosphatidylinositol 3-kinase Catalytic Subunit, Chain A, domain 1"/>
    <property type="match status" value="1"/>
</dbReference>
<keyword evidence="11" id="KW-1185">Reference proteome</keyword>
<keyword evidence="3 7" id="KW-0678">Repressor</keyword>
<dbReference type="FunFam" id="3.10.20.90:FF:000078">
    <property type="entry name" value="Auxin-responsive protein"/>
    <property type="match status" value="1"/>
</dbReference>
<evidence type="ECO:0000313" key="11">
    <source>
        <dbReference type="Proteomes" id="UP000886520"/>
    </source>
</evidence>
<organism evidence="10 11">
    <name type="scientific">Adiantum capillus-veneris</name>
    <name type="common">Maidenhair fern</name>
    <dbReference type="NCBI Taxonomy" id="13818"/>
    <lineage>
        <taxon>Eukaryota</taxon>
        <taxon>Viridiplantae</taxon>
        <taxon>Streptophyta</taxon>
        <taxon>Embryophyta</taxon>
        <taxon>Tracheophyta</taxon>
        <taxon>Polypodiopsida</taxon>
        <taxon>Polypodiidae</taxon>
        <taxon>Polypodiales</taxon>
        <taxon>Pteridineae</taxon>
        <taxon>Pteridaceae</taxon>
        <taxon>Vittarioideae</taxon>
        <taxon>Adiantum</taxon>
    </lineage>
</organism>
<dbReference type="PANTHER" id="PTHR31734">
    <property type="entry name" value="AUXIN-RESPONSIVE PROTEIN IAA17"/>
    <property type="match status" value="1"/>
</dbReference>
<name>A0A9D4Z936_ADICA</name>
<keyword evidence="5 7" id="KW-0804">Transcription</keyword>
<reference evidence="10" key="1">
    <citation type="submission" date="2021-01" db="EMBL/GenBank/DDBJ databases">
        <title>Adiantum capillus-veneris genome.</title>
        <authorList>
            <person name="Fang Y."/>
            <person name="Liao Q."/>
        </authorList>
    </citation>
    <scope>NUCLEOTIDE SEQUENCE</scope>
    <source>
        <strain evidence="10">H3</strain>
        <tissue evidence="10">Leaf</tissue>
    </source>
</reference>
<dbReference type="GO" id="GO:0005634">
    <property type="term" value="C:nucleus"/>
    <property type="evidence" value="ECO:0007669"/>
    <property type="project" value="UniProtKB-SubCell"/>
</dbReference>
<dbReference type="EMBL" id="JABFUD020000017">
    <property type="protein sequence ID" value="KAI5066833.1"/>
    <property type="molecule type" value="Genomic_DNA"/>
</dbReference>
<evidence type="ECO:0000256" key="7">
    <source>
        <dbReference type="RuleBase" id="RU004549"/>
    </source>
</evidence>
<dbReference type="Proteomes" id="UP000886520">
    <property type="component" value="Chromosome 17"/>
</dbReference>
<dbReference type="OrthoDB" id="1926344at2759"/>
<proteinExistence type="inferred from homology"/>
<gene>
    <name evidence="10" type="ORF">GOP47_0017361</name>
</gene>
<keyword evidence="6 7" id="KW-0927">Auxin signaling pathway</keyword>
<evidence type="ECO:0000256" key="4">
    <source>
        <dbReference type="ARBA" id="ARBA00023015"/>
    </source>
</evidence>
<keyword evidence="4 7" id="KW-0805">Transcription regulation</keyword>
<evidence type="ECO:0000259" key="9">
    <source>
        <dbReference type="PROSITE" id="PS51745"/>
    </source>
</evidence>
<comment type="subcellular location">
    <subcellularLocation>
        <location evidence="1 7">Nucleus</location>
    </subcellularLocation>
</comment>
<sequence length="314" mass="34359">MLETSTDDSAPRLKEHDYIGLSEVSSGASAKLIMSSHNNENASQYTDLRLELGLGLGLATGFAKKEAEREPKESESSRQGVLLELSHTSSICGLGSTASKKWMKRGFSETVAATQTLKSPEPDVVMQKQCFAPTWTPSNASVPSWHSGGSTLNNGPLKASPHTSIDSTHNAITDDTPPAKDRVVGWPPVRSYRRQTLAKPAELFVKVNMDGITVGRKVDLNAYNSYESLLRALEEMFQPSTASQAAPGREHDLKHFLLASDSEFVLTYEDKDGDWMLVGDVPWSMFVSTVKRLRITRGSEATGSGFEKSRLHAR</sequence>
<dbReference type="GO" id="GO:0006355">
    <property type="term" value="P:regulation of DNA-templated transcription"/>
    <property type="evidence" value="ECO:0007669"/>
    <property type="project" value="InterPro"/>
</dbReference>
<evidence type="ECO:0000256" key="6">
    <source>
        <dbReference type="ARBA" id="ARBA00023294"/>
    </source>
</evidence>
<dbReference type="InterPro" id="IPR003311">
    <property type="entry name" value="AUX_IAA"/>
</dbReference>
<evidence type="ECO:0000313" key="10">
    <source>
        <dbReference type="EMBL" id="KAI5066833.1"/>
    </source>
</evidence>
<comment type="function">
    <text evidence="7">Aux/IAA proteins are short-lived transcriptional factors that function as repressors of early auxin response genes at low auxin concentrations.</text>
</comment>
<comment type="similarity">
    <text evidence="2 7">Belongs to the Aux/IAA family.</text>
</comment>
<evidence type="ECO:0000256" key="8">
    <source>
        <dbReference type="SAM" id="MobiDB-lite"/>
    </source>
</evidence>
<comment type="subunit">
    <text evidence="7">Homodimers and heterodimers.</text>
</comment>
<comment type="caution">
    <text evidence="10">The sequence shown here is derived from an EMBL/GenBank/DDBJ whole genome shotgun (WGS) entry which is preliminary data.</text>
</comment>
<dbReference type="SUPFAM" id="SSF54277">
    <property type="entry name" value="CAD &amp; PB1 domains"/>
    <property type="match status" value="1"/>
</dbReference>
<dbReference type="PROSITE" id="PS51745">
    <property type="entry name" value="PB1"/>
    <property type="match status" value="1"/>
</dbReference>
<dbReference type="InterPro" id="IPR053793">
    <property type="entry name" value="PB1-like"/>
</dbReference>
<dbReference type="PANTHER" id="PTHR31734:SF28">
    <property type="entry name" value="AUXIN-RESPONSIVE PROTEIN IAA13"/>
    <property type="match status" value="1"/>
</dbReference>
<feature type="compositionally biased region" description="Polar residues" evidence="8">
    <location>
        <begin position="161"/>
        <end position="173"/>
    </location>
</feature>
<accession>A0A9D4Z936</accession>
<dbReference type="AlphaFoldDB" id="A0A9D4Z936"/>